<dbReference type="EMBL" id="VUJV01000001">
    <property type="protein sequence ID" value="KAA1421913.1"/>
    <property type="molecule type" value="Genomic_DNA"/>
</dbReference>
<dbReference type="SUPFAM" id="SSF53448">
    <property type="entry name" value="Nucleotide-diphospho-sugar transferases"/>
    <property type="match status" value="1"/>
</dbReference>
<keyword evidence="4" id="KW-0342">GTP-binding</keyword>
<dbReference type="GO" id="GO:0043814">
    <property type="term" value="F:phospholactate guanylyltransferase activity"/>
    <property type="evidence" value="ECO:0007669"/>
    <property type="project" value="InterPro"/>
</dbReference>
<proteinExistence type="predicted"/>
<keyword evidence="2" id="KW-0548">Nucleotidyltransferase</keyword>
<name>A0A5B1LMY8_9ACTN</name>
<dbReference type="AlphaFoldDB" id="A0A5B1LMY8"/>
<organism evidence="5 6">
    <name type="scientific">Nocardioides humilatus</name>
    <dbReference type="NCBI Taxonomy" id="2607660"/>
    <lineage>
        <taxon>Bacteria</taxon>
        <taxon>Bacillati</taxon>
        <taxon>Actinomycetota</taxon>
        <taxon>Actinomycetes</taxon>
        <taxon>Propionibacteriales</taxon>
        <taxon>Nocardioidaceae</taxon>
        <taxon>Nocardioides</taxon>
    </lineage>
</organism>
<sequence length="215" mass="23059">MTEEKFRVLIPVGPLGESLPRMDVPDVVRRDLALAFALDTVAVAVRCSAVEDVVVVTRDPEVAAAFGDLQVQVLEAVDTSGVSSVISAAYAEVRKRVVPTAVLMSDLPALMPDELYAALTRVTTWHRSVFASELLGDGTTFYAGRPNGFRPTFGRRSASWNDSAGALRIGNDLPGLRCDVDDLEGLAVAKYLGVGAHTSLVLDRHPKLRSLKLTG</sequence>
<protein>
    <submittedName>
        <fullName evidence="5">NTP transferase domain-containing protein</fullName>
    </submittedName>
</protein>
<evidence type="ECO:0000313" key="6">
    <source>
        <dbReference type="Proteomes" id="UP000325003"/>
    </source>
</evidence>
<evidence type="ECO:0000256" key="4">
    <source>
        <dbReference type="ARBA" id="ARBA00023134"/>
    </source>
</evidence>
<evidence type="ECO:0000256" key="3">
    <source>
        <dbReference type="ARBA" id="ARBA00022741"/>
    </source>
</evidence>
<keyword evidence="1 5" id="KW-0808">Transferase</keyword>
<keyword evidence="6" id="KW-1185">Reference proteome</keyword>
<dbReference type="InterPro" id="IPR002835">
    <property type="entry name" value="CofC"/>
</dbReference>
<dbReference type="Proteomes" id="UP000325003">
    <property type="component" value="Unassembled WGS sequence"/>
</dbReference>
<dbReference type="Gene3D" id="3.90.550.10">
    <property type="entry name" value="Spore Coat Polysaccharide Biosynthesis Protein SpsA, Chain A"/>
    <property type="match status" value="1"/>
</dbReference>
<accession>A0A5B1LMY8</accession>
<dbReference type="RefSeq" id="WP_149727374.1">
    <property type="nucleotide sequence ID" value="NZ_VUJV01000001.1"/>
</dbReference>
<reference evidence="5 6" key="1">
    <citation type="submission" date="2019-09" db="EMBL/GenBank/DDBJ databases">
        <title>Nocardioides panacisoli sp. nov., isolated from the soil of a ginseng field.</title>
        <authorList>
            <person name="Cho C."/>
        </authorList>
    </citation>
    <scope>NUCLEOTIDE SEQUENCE [LARGE SCALE GENOMIC DNA]</scope>
    <source>
        <strain evidence="5 6">BN130099</strain>
    </source>
</reference>
<dbReference type="PANTHER" id="PTHR40392">
    <property type="entry name" value="2-PHOSPHO-L-LACTATE GUANYLYLTRANSFERASE"/>
    <property type="match status" value="1"/>
</dbReference>
<evidence type="ECO:0000313" key="5">
    <source>
        <dbReference type="EMBL" id="KAA1421913.1"/>
    </source>
</evidence>
<comment type="caution">
    <text evidence="5">The sequence shown here is derived from an EMBL/GenBank/DDBJ whole genome shotgun (WGS) entry which is preliminary data.</text>
</comment>
<evidence type="ECO:0000256" key="2">
    <source>
        <dbReference type="ARBA" id="ARBA00022695"/>
    </source>
</evidence>
<keyword evidence="3" id="KW-0547">Nucleotide-binding</keyword>
<dbReference type="PANTHER" id="PTHR40392:SF1">
    <property type="entry name" value="2-PHOSPHO-L-LACTATE GUANYLYLTRANSFERASE"/>
    <property type="match status" value="1"/>
</dbReference>
<gene>
    <name evidence="5" type="ORF">F0U44_06505</name>
</gene>
<reference evidence="5 6" key="2">
    <citation type="submission" date="2019-09" db="EMBL/GenBank/DDBJ databases">
        <authorList>
            <person name="Jin C."/>
        </authorList>
    </citation>
    <scope>NUCLEOTIDE SEQUENCE [LARGE SCALE GENOMIC DNA]</scope>
    <source>
        <strain evidence="5 6">BN130099</strain>
    </source>
</reference>
<dbReference type="InterPro" id="IPR029044">
    <property type="entry name" value="Nucleotide-diphossugar_trans"/>
</dbReference>
<evidence type="ECO:0000256" key="1">
    <source>
        <dbReference type="ARBA" id="ARBA00022679"/>
    </source>
</evidence>
<dbReference type="GO" id="GO:0005525">
    <property type="term" value="F:GTP binding"/>
    <property type="evidence" value="ECO:0007669"/>
    <property type="project" value="UniProtKB-KW"/>
</dbReference>